<gene>
    <name evidence="1" type="ORF">SAMN06265360_12716</name>
</gene>
<accession>A0A238ZYY4</accession>
<proteinExistence type="predicted"/>
<dbReference type="InterPro" id="IPR013403">
    <property type="entry name" value="CRISPR-assoc_prot_Csb1/Cas7u"/>
</dbReference>
<dbReference type="NCBIfam" id="TIGR02570">
    <property type="entry name" value="cas7_GSU0053"/>
    <property type="match status" value="1"/>
</dbReference>
<dbReference type="OrthoDB" id="3464590at2"/>
<dbReference type="RefSeq" id="WP_089303220.1">
    <property type="nucleotide sequence ID" value="NZ_FZNW01000027.1"/>
</dbReference>
<dbReference type="Pfam" id="PF09617">
    <property type="entry name" value="Cas_GSU0053"/>
    <property type="match status" value="1"/>
</dbReference>
<evidence type="ECO:0000313" key="1">
    <source>
        <dbReference type="EMBL" id="SNR88078.1"/>
    </source>
</evidence>
<keyword evidence="2" id="KW-1185">Reference proteome</keyword>
<protein>
    <submittedName>
        <fullName evidence="1">CRISPR-associated protein Csb1</fullName>
    </submittedName>
</protein>
<reference evidence="1 2" key="1">
    <citation type="submission" date="2017-06" db="EMBL/GenBank/DDBJ databases">
        <authorList>
            <person name="Kim H.J."/>
            <person name="Triplett B.A."/>
        </authorList>
    </citation>
    <scope>NUCLEOTIDE SEQUENCE [LARGE SCALE GENOMIC DNA]</scope>
    <source>
        <strain evidence="1 2">DSM 45207</strain>
    </source>
</reference>
<dbReference type="AlphaFoldDB" id="A0A238ZYY4"/>
<name>A0A238ZYY4_9PSEU</name>
<sequence>MTHRLIYDAELEPVLGSTFQPTGFPDIGAATFKRFDANGERVDSLLVESVQSMANRLEATAWDPASDQPAETVRGLPWVRVVRAGTEEFLTSSRLEAHRLASPFVHQASLDGRSMFGEIGDRLGLAKDTPLDRRAMARAVAQLDPFCLIHGVFFSQKEWWGQPKFERAVSAVIEAHDVGRVDSGGRKADRVRHQISEEAGGTAEGYGSVPFPRTEWTARTILASFVIDLELLQSYGLPEPVTKLLETIAQWEVRALLDGGMRLRTACDLEVVGEVKARRGPELPSLESLTKEIDSLLPQCTEVFGDGAPLTVHWSDKGKKGAAK</sequence>
<dbReference type="Proteomes" id="UP000198348">
    <property type="component" value="Unassembled WGS sequence"/>
</dbReference>
<organism evidence="1 2">
    <name type="scientific">Haloechinothrix alba</name>
    <dbReference type="NCBI Taxonomy" id="664784"/>
    <lineage>
        <taxon>Bacteria</taxon>
        <taxon>Bacillati</taxon>
        <taxon>Actinomycetota</taxon>
        <taxon>Actinomycetes</taxon>
        <taxon>Pseudonocardiales</taxon>
        <taxon>Pseudonocardiaceae</taxon>
        <taxon>Haloechinothrix</taxon>
    </lineage>
</organism>
<dbReference type="EMBL" id="FZNW01000027">
    <property type="protein sequence ID" value="SNR88078.1"/>
    <property type="molecule type" value="Genomic_DNA"/>
</dbReference>
<evidence type="ECO:0000313" key="2">
    <source>
        <dbReference type="Proteomes" id="UP000198348"/>
    </source>
</evidence>